<evidence type="ECO:0000313" key="10">
    <source>
        <dbReference type="EMBL" id="QKJ27195.1"/>
    </source>
</evidence>
<dbReference type="InterPro" id="IPR000432">
    <property type="entry name" value="DNA_mismatch_repair_MutS_C"/>
</dbReference>
<dbReference type="InterPro" id="IPR002625">
    <property type="entry name" value="Smr_dom"/>
</dbReference>
<reference evidence="11 12" key="1">
    <citation type="submission" date="2019-05" db="EMBL/GenBank/DDBJ databases">
        <title>Arcobacter cibarius and Arcobacter thereius providing challenges in identification an antibiotic susceptibility and Quinolone resistance.</title>
        <authorList>
            <person name="Busch A."/>
            <person name="Hanel I."/>
            <person name="Hotzel H."/>
            <person name="Tomaso H."/>
        </authorList>
    </citation>
    <scope>NUCLEOTIDE SEQUENCE [LARGE SCALE GENOMIC DNA]</scope>
    <source>
        <strain evidence="11 12">16CS0831-2</strain>
    </source>
</reference>
<name>A0A7L5JPR8_9BACT</name>
<dbReference type="AlphaFoldDB" id="A0A7L5JPR8"/>
<dbReference type="Pfam" id="PF01713">
    <property type="entry name" value="Smr"/>
    <property type="match status" value="1"/>
</dbReference>
<dbReference type="NCBIfam" id="TIGR01069">
    <property type="entry name" value="mutS2"/>
    <property type="match status" value="1"/>
</dbReference>
<dbReference type="InterPro" id="IPR005747">
    <property type="entry name" value="MutS2"/>
</dbReference>
<evidence type="ECO:0000256" key="1">
    <source>
        <dbReference type="ARBA" id="ARBA00022730"/>
    </source>
</evidence>
<feature type="domain" description="Smr" evidence="9">
    <location>
        <begin position="661"/>
        <end position="735"/>
    </location>
</feature>
<dbReference type="EMBL" id="VBUC01000002">
    <property type="protein sequence ID" value="TLT01584.1"/>
    <property type="molecule type" value="Genomic_DNA"/>
</dbReference>
<evidence type="ECO:0000256" key="4">
    <source>
        <dbReference type="ARBA" id="ARBA00022840"/>
    </source>
</evidence>
<keyword evidence="7 11" id="KW-0255">Endonuclease</keyword>
<dbReference type="PROSITE" id="PS50828">
    <property type="entry name" value="SMR"/>
    <property type="match status" value="1"/>
</dbReference>
<dbReference type="InterPro" id="IPR007696">
    <property type="entry name" value="DNA_mismatch_repair_MutS_core"/>
</dbReference>
<dbReference type="GO" id="GO:0043023">
    <property type="term" value="F:ribosomal large subunit binding"/>
    <property type="evidence" value="ECO:0007669"/>
    <property type="project" value="UniProtKB-UniRule"/>
</dbReference>
<dbReference type="HAMAP" id="MF_00092">
    <property type="entry name" value="MutS2"/>
    <property type="match status" value="1"/>
</dbReference>
<dbReference type="InterPro" id="IPR045076">
    <property type="entry name" value="MutS"/>
</dbReference>
<keyword evidence="5 7" id="KW-0694">RNA-binding</keyword>
<dbReference type="InterPro" id="IPR027417">
    <property type="entry name" value="P-loop_NTPase"/>
</dbReference>
<keyword evidence="3 7" id="KW-0378">Hydrolase</keyword>
<feature type="coiled-coil region" evidence="8">
    <location>
        <begin position="475"/>
        <end position="559"/>
    </location>
</feature>
<comment type="similarity">
    <text evidence="7">Belongs to the DNA mismatch repair MutS family. MutS2 subfamily.</text>
</comment>
<dbReference type="PANTHER" id="PTHR48466">
    <property type="entry name" value="OS10G0509000 PROTEIN-RELATED"/>
    <property type="match status" value="1"/>
</dbReference>
<keyword evidence="8" id="KW-0175">Coiled coil</keyword>
<evidence type="ECO:0000313" key="13">
    <source>
        <dbReference type="Proteomes" id="UP000509513"/>
    </source>
</evidence>
<keyword evidence="12" id="KW-1185">Reference proteome</keyword>
<accession>A0A7L5JPR8</accession>
<proteinExistence type="inferred from homology"/>
<evidence type="ECO:0000256" key="8">
    <source>
        <dbReference type="SAM" id="Coils"/>
    </source>
</evidence>
<dbReference type="GO" id="GO:0072344">
    <property type="term" value="P:rescue of stalled ribosome"/>
    <property type="evidence" value="ECO:0007669"/>
    <property type="project" value="UniProtKB-UniRule"/>
</dbReference>
<dbReference type="SMART" id="SM00533">
    <property type="entry name" value="MUTSd"/>
    <property type="match status" value="1"/>
</dbReference>
<comment type="function">
    <text evidence="7">Acts as a ribosome collision sensor, splitting the ribosome into its 2 subunits. Detects stalled/collided 70S ribosomes which it binds and splits by an ATP-hydrolysis driven conformational change. Acts upstream of the ribosome quality control system (RQC), a ribosome-associated complex that mediates the extraction of incompletely synthesized nascent chains from stalled ribosomes and their subsequent degradation. Probably generates substrates for RQC.</text>
</comment>
<keyword evidence="4 7" id="KW-0067">ATP-binding</keyword>
<dbReference type="InterPro" id="IPR036063">
    <property type="entry name" value="Smr_dom_sf"/>
</dbReference>
<evidence type="ECO:0000313" key="11">
    <source>
        <dbReference type="EMBL" id="TLT01584.1"/>
    </source>
</evidence>
<dbReference type="PIRSF" id="PIRSF005814">
    <property type="entry name" value="MutS_YshD"/>
    <property type="match status" value="1"/>
</dbReference>
<dbReference type="GO" id="GO:0004519">
    <property type="term" value="F:endonuclease activity"/>
    <property type="evidence" value="ECO:0007669"/>
    <property type="project" value="UniProtKB-UniRule"/>
</dbReference>
<dbReference type="PANTHER" id="PTHR48466:SF2">
    <property type="entry name" value="OS10G0509000 PROTEIN"/>
    <property type="match status" value="1"/>
</dbReference>
<dbReference type="Gene3D" id="3.30.1370.110">
    <property type="match status" value="1"/>
</dbReference>
<dbReference type="Pfam" id="PF00488">
    <property type="entry name" value="MutS_V"/>
    <property type="match status" value="1"/>
</dbReference>
<dbReference type="Gene3D" id="3.40.50.300">
    <property type="entry name" value="P-loop containing nucleotide triphosphate hydrolases"/>
    <property type="match status" value="1"/>
</dbReference>
<keyword evidence="6 7" id="KW-0238">DNA-binding</keyword>
<dbReference type="GO" id="GO:0030983">
    <property type="term" value="F:mismatched DNA binding"/>
    <property type="evidence" value="ECO:0007669"/>
    <property type="project" value="InterPro"/>
</dbReference>
<dbReference type="KEGG" id="acib:ACBT_1286"/>
<dbReference type="GO" id="GO:0019843">
    <property type="term" value="F:rRNA binding"/>
    <property type="evidence" value="ECO:0007669"/>
    <property type="project" value="UniProtKB-UniRule"/>
</dbReference>
<dbReference type="EC" id="3.1.-.-" evidence="7"/>
<reference evidence="10 13" key="2">
    <citation type="submission" date="2020-05" db="EMBL/GenBank/DDBJ databases">
        <title>Complete genome sequencing of Campylobacter and Arcobacter type strains.</title>
        <authorList>
            <person name="Miller W.G."/>
            <person name="Yee E."/>
        </authorList>
    </citation>
    <scope>NUCLEOTIDE SEQUENCE [LARGE SCALE GENOMIC DNA]</scope>
    <source>
        <strain evidence="10 13">LMG 21996</strain>
    </source>
</reference>
<protein>
    <recommendedName>
        <fullName evidence="7">Endonuclease MutS2</fullName>
        <ecNumber evidence="7">3.1.-.-</ecNumber>
    </recommendedName>
    <alternativeName>
        <fullName evidence="7">Ribosome-associated protein quality control-upstream factor</fullName>
        <shortName evidence="7">RQC-upstream factor</shortName>
        <shortName evidence="7">RqcU</shortName>
        <ecNumber evidence="7">3.6.4.-</ecNumber>
    </alternativeName>
</protein>
<evidence type="ECO:0000259" key="9">
    <source>
        <dbReference type="PROSITE" id="PS50828"/>
    </source>
</evidence>
<keyword evidence="1 7" id="KW-0699">rRNA-binding</keyword>
<comment type="subunit">
    <text evidence="7">Homodimer. Binds to stalled ribosomes, contacting rRNA.</text>
</comment>
<evidence type="ECO:0000256" key="3">
    <source>
        <dbReference type="ARBA" id="ARBA00022801"/>
    </source>
</evidence>
<feature type="binding site" evidence="7">
    <location>
        <begin position="307"/>
        <end position="314"/>
    </location>
    <ligand>
        <name>ATP</name>
        <dbReference type="ChEBI" id="CHEBI:30616"/>
    </ligand>
</feature>
<organism evidence="10 13">
    <name type="scientific">Aliarcobacter cibarius</name>
    <dbReference type="NCBI Taxonomy" id="255507"/>
    <lineage>
        <taxon>Bacteria</taxon>
        <taxon>Pseudomonadati</taxon>
        <taxon>Campylobacterota</taxon>
        <taxon>Epsilonproteobacteria</taxon>
        <taxon>Campylobacterales</taxon>
        <taxon>Arcobacteraceae</taxon>
        <taxon>Aliarcobacter</taxon>
    </lineage>
</organism>
<dbReference type="Proteomes" id="UP000509513">
    <property type="component" value="Chromosome"/>
</dbReference>
<evidence type="ECO:0000256" key="2">
    <source>
        <dbReference type="ARBA" id="ARBA00022741"/>
    </source>
</evidence>
<dbReference type="RefSeq" id="WP_024774985.1">
    <property type="nucleotide sequence ID" value="NZ_CP054051.1"/>
</dbReference>
<evidence type="ECO:0000256" key="5">
    <source>
        <dbReference type="ARBA" id="ARBA00022884"/>
    </source>
</evidence>
<sequence>MEKLIKKLDLNDYITSFSKLFSREKSIILEGDINIHYKIISELSNYNFNPPKNTINLDSQLMHIQKQGVLKVYEIYEFVKIINYFLYLKRFNFEGKLLEWMEKIVIPNDIIKICDYFDENSKLKSGISEDYDNIKESISRNKEETKQSLYKLVNSSKLKPYLVDMQVHYINQEECLLVRGGFNHALNGSVIDRSNTGFFYVVPHSISELKQKRSDLENKQEEVLYKICKEVCSIFEKNLLFLKFINKEFDKFDHYQARIFFAQIGDKNFILPSKDGINKLVDFSHPALTNAKPITVDFSKKVIMLTGVNAGGKTMMLKSILSAIFLSKYLLPYNTNKSTKVSNFKSINAVLDDPQSVKNDISTFAGRMLEFSKFFELKNAIVGVDEIELGTDSDEAASLFKVIIEDLIKNDIKIIITTHHKRLAALMASNPDVELIAALYDEENQRPTYEFLQGTIGKSYAFETALRYKIPKGVVQRAKEVYGEDKDKLNELIERSSELEREYKQKIAKLNSEIENYQRLSNNLKEQKEELDTHILKEKSKLHKEYKDAREEAKKAIKTKLIEDSHRHLNISHKLASQIEVEKVEDETLALELKVGDRVKYRNTKGNILSIKGSKAFIQNDEGFKMQVLLTDLRRSGNPPPKPKKKVSVNITKPQSGDIKLDLHGQRVEEAMENLDKFLSDALLAGFEEVLVYHGIGAGKLAQATKEFLKKHPKVKGFEDAHPSSGGFGAKVVKL</sequence>
<dbReference type="EMBL" id="CP054051">
    <property type="protein sequence ID" value="QKJ27195.1"/>
    <property type="molecule type" value="Genomic_DNA"/>
</dbReference>
<dbReference type="GO" id="GO:0005524">
    <property type="term" value="F:ATP binding"/>
    <property type="evidence" value="ECO:0007669"/>
    <property type="project" value="UniProtKB-UniRule"/>
</dbReference>
<dbReference type="SMART" id="SM00463">
    <property type="entry name" value="SMR"/>
    <property type="match status" value="1"/>
</dbReference>
<dbReference type="SUPFAM" id="SSF52540">
    <property type="entry name" value="P-loop containing nucleoside triphosphate hydrolases"/>
    <property type="match status" value="1"/>
</dbReference>
<dbReference type="GO" id="GO:0016887">
    <property type="term" value="F:ATP hydrolysis activity"/>
    <property type="evidence" value="ECO:0007669"/>
    <property type="project" value="InterPro"/>
</dbReference>
<keyword evidence="7" id="KW-0540">Nuclease</keyword>
<gene>
    <name evidence="7 10" type="primary">mutS2</name>
    <name evidence="7" type="synonym">rqcU</name>
    <name evidence="10" type="ORF">ACBT_1286</name>
    <name evidence="11" type="ORF">FE247_01485</name>
</gene>
<evidence type="ECO:0000313" key="12">
    <source>
        <dbReference type="Proteomes" id="UP000305417"/>
    </source>
</evidence>
<dbReference type="GO" id="GO:0045910">
    <property type="term" value="P:negative regulation of DNA recombination"/>
    <property type="evidence" value="ECO:0007669"/>
    <property type="project" value="InterPro"/>
</dbReference>
<dbReference type="Proteomes" id="UP000305417">
    <property type="component" value="Unassembled WGS sequence"/>
</dbReference>
<dbReference type="OrthoDB" id="9808166at2"/>
<dbReference type="SUPFAM" id="SSF160443">
    <property type="entry name" value="SMR domain-like"/>
    <property type="match status" value="1"/>
</dbReference>
<evidence type="ECO:0000256" key="6">
    <source>
        <dbReference type="ARBA" id="ARBA00023125"/>
    </source>
</evidence>
<keyword evidence="2 7" id="KW-0547">Nucleotide-binding</keyword>
<evidence type="ECO:0000256" key="7">
    <source>
        <dbReference type="HAMAP-Rule" id="MF_00092"/>
    </source>
</evidence>
<dbReference type="GO" id="GO:0140664">
    <property type="term" value="F:ATP-dependent DNA damage sensor activity"/>
    <property type="evidence" value="ECO:0007669"/>
    <property type="project" value="InterPro"/>
</dbReference>
<comment type="function">
    <text evidence="7">Endonuclease that is involved in the suppression of homologous recombination and thus may have a key role in the control of bacterial genetic diversity.</text>
</comment>
<dbReference type="SMART" id="SM00534">
    <property type="entry name" value="MUTSac"/>
    <property type="match status" value="1"/>
</dbReference>
<dbReference type="GO" id="GO:0006298">
    <property type="term" value="P:mismatch repair"/>
    <property type="evidence" value="ECO:0007669"/>
    <property type="project" value="InterPro"/>
</dbReference>
<dbReference type="EC" id="3.6.4.-" evidence="7"/>